<evidence type="ECO:0000256" key="10">
    <source>
        <dbReference type="SAM" id="Phobius"/>
    </source>
</evidence>
<feature type="transmembrane region" description="Helical" evidence="10">
    <location>
        <begin position="55"/>
        <end position="78"/>
    </location>
</feature>
<evidence type="ECO:0000259" key="11">
    <source>
        <dbReference type="PROSITE" id="PS50262"/>
    </source>
</evidence>
<dbReference type="PROSITE" id="PS00237">
    <property type="entry name" value="G_PROTEIN_RECEP_F1_1"/>
    <property type="match status" value="1"/>
</dbReference>
<dbReference type="EMBL" id="CAXITT010000667">
    <property type="protein sequence ID" value="CAL1545011.1"/>
    <property type="molecule type" value="Genomic_DNA"/>
</dbReference>
<feature type="transmembrane region" description="Helical" evidence="10">
    <location>
        <begin position="362"/>
        <end position="382"/>
    </location>
</feature>
<dbReference type="PRINTS" id="PR00237">
    <property type="entry name" value="GPCRRHODOPSN"/>
</dbReference>
<evidence type="ECO:0000256" key="5">
    <source>
        <dbReference type="ARBA" id="ARBA00023136"/>
    </source>
</evidence>
<feature type="compositionally biased region" description="Low complexity" evidence="9">
    <location>
        <begin position="498"/>
        <end position="513"/>
    </location>
</feature>
<keyword evidence="4 8" id="KW-0297">G-protein coupled receptor</keyword>
<feature type="transmembrane region" description="Helical" evidence="10">
    <location>
        <begin position="167"/>
        <end position="190"/>
    </location>
</feature>
<feature type="region of interest" description="Disordered" evidence="9">
    <location>
        <begin position="566"/>
        <end position="591"/>
    </location>
</feature>
<feature type="transmembrane region" description="Helical" evidence="10">
    <location>
        <begin position="127"/>
        <end position="146"/>
    </location>
</feature>
<feature type="region of interest" description="Disordered" evidence="9">
    <location>
        <begin position="470"/>
        <end position="545"/>
    </location>
</feature>
<feature type="compositionally biased region" description="Basic residues" evidence="9">
    <location>
        <begin position="529"/>
        <end position="545"/>
    </location>
</feature>
<dbReference type="SUPFAM" id="SSF81321">
    <property type="entry name" value="Family A G protein-coupled receptor-like"/>
    <property type="match status" value="1"/>
</dbReference>
<keyword evidence="6 8" id="KW-0675">Receptor</keyword>
<proteinExistence type="inferred from homology"/>
<evidence type="ECO:0000313" key="13">
    <source>
        <dbReference type="Proteomes" id="UP001497497"/>
    </source>
</evidence>
<comment type="caution">
    <text evidence="12">The sequence shown here is derived from an EMBL/GenBank/DDBJ whole genome shotgun (WGS) entry which is preliminary data.</text>
</comment>
<evidence type="ECO:0000256" key="1">
    <source>
        <dbReference type="ARBA" id="ARBA00004141"/>
    </source>
</evidence>
<evidence type="ECO:0000256" key="8">
    <source>
        <dbReference type="RuleBase" id="RU000688"/>
    </source>
</evidence>
<protein>
    <recommendedName>
        <fullName evidence="11">G-protein coupled receptors family 1 profile domain-containing protein</fullName>
    </recommendedName>
</protein>
<keyword evidence="5 10" id="KW-0472">Membrane</keyword>
<evidence type="ECO:0000256" key="7">
    <source>
        <dbReference type="ARBA" id="ARBA00023224"/>
    </source>
</evidence>
<dbReference type="InterPro" id="IPR017452">
    <property type="entry name" value="GPCR_Rhodpsn_7TM"/>
</dbReference>
<dbReference type="GO" id="GO:0004930">
    <property type="term" value="F:G protein-coupled receptor activity"/>
    <property type="evidence" value="ECO:0007669"/>
    <property type="project" value="UniProtKB-KW"/>
</dbReference>
<feature type="transmembrane region" description="Helical" evidence="10">
    <location>
        <begin position="219"/>
        <end position="241"/>
    </location>
</feature>
<evidence type="ECO:0000256" key="9">
    <source>
        <dbReference type="SAM" id="MobiDB-lite"/>
    </source>
</evidence>
<evidence type="ECO:0000313" key="12">
    <source>
        <dbReference type="EMBL" id="CAL1545011.1"/>
    </source>
</evidence>
<dbReference type="Gene3D" id="1.20.1070.10">
    <property type="entry name" value="Rhodopsin 7-helix transmembrane proteins"/>
    <property type="match status" value="1"/>
</dbReference>
<dbReference type="PANTHER" id="PTHR45695:SF22">
    <property type="entry name" value="G-PROTEIN COUPLED RECEPTORS FAMILY 1 PROFILE DOMAIN-CONTAINING PROTEIN"/>
    <property type="match status" value="1"/>
</dbReference>
<name>A0AAV2IDL6_LYMST</name>
<keyword evidence="3 10" id="KW-1133">Transmembrane helix</keyword>
<evidence type="ECO:0000256" key="2">
    <source>
        <dbReference type="ARBA" id="ARBA00022692"/>
    </source>
</evidence>
<comment type="similarity">
    <text evidence="8">Belongs to the G-protein coupled receptor 1 family.</text>
</comment>
<dbReference type="Pfam" id="PF00001">
    <property type="entry name" value="7tm_1"/>
    <property type="match status" value="1"/>
</dbReference>
<dbReference type="GO" id="GO:0005886">
    <property type="term" value="C:plasma membrane"/>
    <property type="evidence" value="ECO:0007669"/>
    <property type="project" value="TreeGrafter"/>
</dbReference>
<dbReference type="PROSITE" id="PS50262">
    <property type="entry name" value="G_PROTEIN_RECEP_F1_2"/>
    <property type="match status" value="1"/>
</dbReference>
<feature type="region of interest" description="Disordered" evidence="9">
    <location>
        <begin position="319"/>
        <end position="345"/>
    </location>
</feature>
<feature type="compositionally biased region" description="Basic and acidic residues" evidence="9">
    <location>
        <begin position="566"/>
        <end position="580"/>
    </location>
</feature>
<feature type="transmembrane region" description="Helical" evidence="10">
    <location>
        <begin position="402"/>
        <end position="421"/>
    </location>
</feature>
<keyword evidence="13" id="KW-1185">Reference proteome</keyword>
<feature type="compositionally biased region" description="Basic and acidic residues" evidence="9">
    <location>
        <begin position="480"/>
        <end position="493"/>
    </location>
</feature>
<feature type="compositionally biased region" description="Basic and acidic residues" evidence="9">
    <location>
        <begin position="319"/>
        <end position="333"/>
    </location>
</feature>
<feature type="region of interest" description="Disordered" evidence="9">
    <location>
        <begin position="260"/>
        <end position="288"/>
    </location>
</feature>
<accession>A0AAV2IDL6</accession>
<evidence type="ECO:0000256" key="3">
    <source>
        <dbReference type="ARBA" id="ARBA00022989"/>
    </source>
</evidence>
<evidence type="ECO:0000256" key="4">
    <source>
        <dbReference type="ARBA" id="ARBA00023040"/>
    </source>
</evidence>
<keyword evidence="2 8" id="KW-0812">Transmembrane</keyword>
<reference evidence="12 13" key="1">
    <citation type="submission" date="2024-04" db="EMBL/GenBank/DDBJ databases">
        <authorList>
            <consortium name="Genoscope - CEA"/>
            <person name="William W."/>
        </authorList>
    </citation>
    <scope>NUCLEOTIDE SEQUENCE [LARGE SCALE GENOMIC DNA]</scope>
</reference>
<gene>
    <name evidence="12" type="ORF">GSLYS_00018494001</name>
</gene>
<dbReference type="PANTHER" id="PTHR45695">
    <property type="entry name" value="LEUCOKININ RECEPTOR-RELATED"/>
    <property type="match status" value="1"/>
</dbReference>
<dbReference type="AlphaFoldDB" id="A0AAV2IDL6"/>
<sequence>MESLATVDGSGVTTTAIFNYSQYVTSQTSSNVTDDDGNVTSSRGYVMLEADKHRVIIIAVIMAFTLIGNMTMILVLLCKRSRRIKRVNILLVNLAIGDLGVALFVNSTEIFFIAFGDWALGPLMCKISVYVQMICLSSTTNLLTSMSIDRYQVIVKPMQSLAKRPRIWLKIAISWAISLIFPIPQLFIFVQYNEGVKFDGTPRRICGSKGYTHPWQRKVYFTFTTLYILIVPMVIMLYCYVKIIRVVWIRAKNEYRRQPPCLVPPKPPVTTSGPPTTPPKNFSESGEKGGVRCGCDCGEKGKRDSVSIPIVSWARNVKEKKDTNDNPEDKKANASDPGDDLNLGSPRMSVRRSLVTASKRRAIIMTLSVVISFLVCHTPYFLSTLVRIYSDYEVALETIKVLGEFMVMVHSTLNPFLYGLFTLRQYHLKYILSLVTCSRRPTAPQGLRHRQFSDERHQLLNSVRSKLIRHSNRNASTAAHDSKARKTGRREQHPSQISATTVSTTGVTALTSSPFPMQTPPPSSILSKFRLRPRPKPTKNVKTNRKGRQTQNPLLYANADAIHLKDQRRTTSVETEHSEVETSTSPVSQKDFSSGSLIANTHVLKTNAPLPLAVSDVCRADPRVKHEGPDVTPIPKFSSVDECDVTRRHKPVPWTPQDDEFIIGGLTRV</sequence>
<dbReference type="InterPro" id="IPR000276">
    <property type="entry name" value="GPCR_Rhodpsn"/>
</dbReference>
<feature type="transmembrane region" description="Helical" evidence="10">
    <location>
        <begin position="90"/>
        <end position="115"/>
    </location>
</feature>
<keyword evidence="7 8" id="KW-0807">Transducer</keyword>
<dbReference type="Proteomes" id="UP001497497">
    <property type="component" value="Unassembled WGS sequence"/>
</dbReference>
<organism evidence="12 13">
    <name type="scientific">Lymnaea stagnalis</name>
    <name type="common">Great pond snail</name>
    <name type="synonym">Helix stagnalis</name>
    <dbReference type="NCBI Taxonomy" id="6523"/>
    <lineage>
        <taxon>Eukaryota</taxon>
        <taxon>Metazoa</taxon>
        <taxon>Spiralia</taxon>
        <taxon>Lophotrochozoa</taxon>
        <taxon>Mollusca</taxon>
        <taxon>Gastropoda</taxon>
        <taxon>Heterobranchia</taxon>
        <taxon>Euthyneura</taxon>
        <taxon>Panpulmonata</taxon>
        <taxon>Hygrophila</taxon>
        <taxon>Lymnaeoidea</taxon>
        <taxon>Lymnaeidae</taxon>
        <taxon>Lymnaea</taxon>
    </lineage>
</organism>
<comment type="subcellular location">
    <subcellularLocation>
        <location evidence="1">Membrane</location>
        <topology evidence="1">Multi-pass membrane protein</topology>
    </subcellularLocation>
</comment>
<evidence type="ECO:0000256" key="6">
    <source>
        <dbReference type="ARBA" id="ARBA00023170"/>
    </source>
</evidence>
<feature type="domain" description="G-protein coupled receptors family 1 profile" evidence="11">
    <location>
        <begin position="68"/>
        <end position="418"/>
    </location>
</feature>